<dbReference type="EMBL" id="FOVK01000021">
    <property type="protein sequence ID" value="SFO15082.1"/>
    <property type="molecule type" value="Genomic_DNA"/>
</dbReference>
<dbReference type="Proteomes" id="UP000181899">
    <property type="component" value="Unassembled WGS sequence"/>
</dbReference>
<evidence type="ECO:0000313" key="2">
    <source>
        <dbReference type="EMBL" id="SFO15082.1"/>
    </source>
</evidence>
<dbReference type="AlphaFoldDB" id="A0A1I5EU82"/>
<evidence type="ECO:0000259" key="1">
    <source>
        <dbReference type="Pfam" id="PF18813"/>
    </source>
</evidence>
<evidence type="ECO:0000313" key="3">
    <source>
        <dbReference type="Proteomes" id="UP000181899"/>
    </source>
</evidence>
<accession>A0A1I5EU82</accession>
<organism evidence="2 3">
    <name type="scientific">Proteiniclasticum ruminis</name>
    <dbReference type="NCBI Taxonomy" id="398199"/>
    <lineage>
        <taxon>Bacteria</taxon>
        <taxon>Bacillati</taxon>
        <taxon>Bacillota</taxon>
        <taxon>Clostridia</taxon>
        <taxon>Eubacteriales</taxon>
        <taxon>Clostridiaceae</taxon>
        <taxon>Proteiniclasticum</taxon>
    </lineage>
</organism>
<name>A0A1I5EU82_9CLOT</name>
<dbReference type="Pfam" id="PF18813">
    <property type="entry name" value="PBECR4"/>
    <property type="match status" value="1"/>
</dbReference>
<dbReference type="OrthoDB" id="2053316at2"/>
<protein>
    <recommendedName>
        <fullName evidence="1">Phage-Barnase-EndoU-ColicinE5/D-RelE like nuclease 4 domain-containing protein</fullName>
    </recommendedName>
</protein>
<dbReference type="RefSeq" id="WP_074913226.1">
    <property type="nucleotide sequence ID" value="NZ_FOVK01000021.1"/>
</dbReference>
<reference evidence="2 3" key="1">
    <citation type="submission" date="2016-10" db="EMBL/GenBank/DDBJ databases">
        <authorList>
            <person name="de Groot N.N."/>
        </authorList>
    </citation>
    <scope>NUCLEOTIDE SEQUENCE [LARGE SCALE GENOMIC DNA]</scope>
    <source>
        <strain evidence="2 3">ML2</strain>
    </source>
</reference>
<sequence length="218" mass="25034">MNKKTAIEIISRCSKRYKENLNNQNFMFVYEVNGKLYKIQTVFFPRNYLHLTGVKLNQSSRIKSASQFFDNCRQGRLSERDFEFSPDGTTQQKLQVLDRLMEIHRNAKMVCFYDGKFRLNLSTDTLIGTTSACLGFVSDTTTSTGEEFYVPNTALNEDIRNISTKPYNKVIAVLSKGINDELYTHCRYIAKGCSIEKLNESPAILKMCNPLNKLISLF</sequence>
<keyword evidence="3" id="KW-1185">Reference proteome</keyword>
<feature type="domain" description="Phage-Barnase-EndoU-ColicinE5/D-RelE like nuclease 4" evidence="1">
    <location>
        <begin position="9"/>
        <end position="191"/>
    </location>
</feature>
<gene>
    <name evidence="2" type="ORF">SAMN04488695_12118</name>
</gene>
<dbReference type="InterPro" id="IPR041420">
    <property type="entry name" value="PBECR4"/>
</dbReference>
<proteinExistence type="predicted"/>